<evidence type="ECO:0000313" key="1">
    <source>
        <dbReference type="EMBL" id="KIQ63081.1"/>
    </source>
</evidence>
<sequence>MTDIESPEPAAPAQPPAVTPAAVTPAAKAATVDAAVVEPGTAVPEFTTAEAAQDAAPAVKPRRTVQKAVAAVVAAALVGVGIGEVIIKVHYKDSPAPVAAAPAPSASPSQAWGAKSNGNHFGSLRDLLLPVPSAYELGPDYKSIGNDNEIRDADLDKVLKETLADVPEKYRKDAESALSSLHIQAIGARSMTYIDNRTTVTLVLSQFNQQAVAAENNSYGKWYTDNELYRAGPGVAGHAEAHCALPTLKAGDQLDYLQCYAGVGDLLVQMDVAGVAPLDQNRVVDLFRQQLDRLATPGATA</sequence>
<reference evidence="1 2" key="1">
    <citation type="submission" date="2015-02" db="EMBL/GenBank/DDBJ databases">
        <title>Draft genome sequence of Kitasatospora griseola MF730-N6, a bafilomycin, terpentecin and satosporin producer.</title>
        <authorList>
            <person name="Arens J.C."/>
            <person name="Haltli B."/>
            <person name="Kerr R.G."/>
        </authorList>
    </citation>
    <scope>NUCLEOTIDE SEQUENCE [LARGE SCALE GENOMIC DNA]</scope>
    <source>
        <strain evidence="1 2">MF730-N6</strain>
    </source>
</reference>
<evidence type="ECO:0000313" key="2">
    <source>
        <dbReference type="Proteomes" id="UP000032066"/>
    </source>
</evidence>
<dbReference type="Proteomes" id="UP000032066">
    <property type="component" value="Unassembled WGS sequence"/>
</dbReference>
<comment type="caution">
    <text evidence="1">The sequence shown here is derived from an EMBL/GenBank/DDBJ whole genome shotgun (WGS) entry which is preliminary data.</text>
</comment>
<dbReference type="AlphaFoldDB" id="A0A0D0NV54"/>
<dbReference type="STRING" id="2064.TR51_30280"/>
<dbReference type="OrthoDB" id="3853749at2"/>
<gene>
    <name evidence="1" type="ORF">TR51_30280</name>
</gene>
<proteinExistence type="predicted"/>
<keyword evidence="2" id="KW-1185">Reference proteome</keyword>
<dbReference type="PATRIC" id="fig|2064.6.peg.6427"/>
<dbReference type="RefSeq" id="WP_043915427.1">
    <property type="nucleotide sequence ID" value="NZ_JXZB01000004.1"/>
</dbReference>
<accession>A0A0D0NV54</accession>
<protein>
    <submittedName>
        <fullName evidence="1">Uncharacterized protein</fullName>
    </submittedName>
</protein>
<name>A0A0D0NV54_KITGR</name>
<dbReference type="EMBL" id="JXZB01000004">
    <property type="protein sequence ID" value="KIQ63081.1"/>
    <property type="molecule type" value="Genomic_DNA"/>
</dbReference>
<organism evidence="1 2">
    <name type="scientific">Kitasatospora griseola</name>
    <name type="common">Streptomyces griseolosporeus</name>
    <dbReference type="NCBI Taxonomy" id="2064"/>
    <lineage>
        <taxon>Bacteria</taxon>
        <taxon>Bacillati</taxon>
        <taxon>Actinomycetota</taxon>
        <taxon>Actinomycetes</taxon>
        <taxon>Kitasatosporales</taxon>
        <taxon>Streptomycetaceae</taxon>
        <taxon>Kitasatospora</taxon>
    </lineage>
</organism>